<dbReference type="Pfam" id="PF01263">
    <property type="entry name" value="Aldose_epim"/>
    <property type="match status" value="1"/>
</dbReference>
<dbReference type="RefSeq" id="WP_210808561.1">
    <property type="nucleotide sequence ID" value="NZ_JAGQDG010000003.1"/>
</dbReference>
<dbReference type="EMBL" id="JAGQDG010000003">
    <property type="protein sequence ID" value="MBQ0935530.1"/>
    <property type="molecule type" value="Genomic_DNA"/>
</dbReference>
<gene>
    <name evidence="5" type="ORF">KAK11_09345</name>
</gene>
<dbReference type="SUPFAM" id="SSF74650">
    <property type="entry name" value="Galactose mutarotase-like"/>
    <property type="match status" value="1"/>
</dbReference>
<keyword evidence="3 4" id="KW-0413">Isomerase</keyword>
<dbReference type="Proteomes" id="UP000672097">
    <property type="component" value="Unassembled WGS sequence"/>
</dbReference>
<dbReference type="EC" id="5.1.3.15" evidence="4"/>
<proteinExistence type="inferred from homology"/>
<dbReference type="InterPro" id="IPR011013">
    <property type="entry name" value="Gal_mutarotase_sf_dom"/>
</dbReference>
<keyword evidence="6" id="KW-1185">Reference proteome</keyword>
<comment type="similarity">
    <text evidence="2 4">Belongs to the glucose-6-phosphate 1-epimerase family.</text>
</comment>
<name>A0ABS5DWK4_9BURK</name>
<evidence type="ECO:0000256" key="1">
    <source>
        <dbReference type="ARBA" id="ARBA00001096"/>
    </source>
</evidence>
<evidence type="ECO:0000256" key="3">
    <source>
        <dbReference type="ARBA" id="ARBA00023235"/>
    </source>
</evidence>
<comment type="caution">
    <text evidence="5">The sequence shown here is derived from an EMBL/GenBank/DDBJ whole genome shotgun (WGS) entry which is preliminary data.</text>
</comment>
<evidence type="ECO:0000256" key="2">
    <source>
        <dbReference type="ARBA" id="ARBA00005866"/>
    </source>
</evidence>
<dbReference type="PIRSF" id="PIRSF016020">
    <property type="entry name" value="PHexose_mutarotase"/>
    <property type="match status" value="1"/>
</dbReference>
<reference evidence="5 6" key="1">
    <citation type="submission" date="2021-04" db="EMBL/GenBank/DDBJ databases">
        <title>The genome sequence of type strain Ideonella paludis KCTC 32238.</title>
        <authorList>
            <person name="Liu Y."/>
        </authorList>
    </citation>
    <scope>NUCLEOTIDE SEQUENCE [LARGE SCALE GENOMIC DNA]</scope>
    <source>
        <strain evidence="5 6">KCTC 32238</strain>
    </source>
</reference>
<protein>
    <recommendedName>
        <fullName evidence="4">Putative glucose-6-phosphate 1-epimerase</fullName>
        <ecNumber evidence="4">5.1.3.15</ecNumber>
    </recommendedName>
</protein>
<evidence type="ECO:0000313" key="6">
    <source>
        <dbReference type="Proteomes" id="UP000672097"/>
    </source>
</evidence>
<dbReference type="InterPro" id="IPR025532">
    <property type="entry name" value="G6P_1-epimerase"/>
</dbReference>
<evidence type="ECO:0000313" key="5">
    <source>
        <dbReference type="EMBL" id="MBQ0935530.1"/>
    </source>
</evidence>
<organism evidence="5 6">
    <name type="scientific">Ideonella paludis</name>
    <dbReference type="NCBI Taxonomy" id="1233411"/>
    <lineage>
        <taxon>Bacteria</taxon>
        <taxon>Pseudomonadati</taxon>
        <taxon>Pseudomonadota</taxon>
        <taxon>Betaproteobacteria</taxon>
        <taxon>Burkholderiales</taxon>
        <taxon>Sphaerotilaceae</taxon>
        <taxon>Ideonella</taxon>
    </lineage>
</organism>
<dbReference type="PANTHER" id="PTHR11122:SF13">
    <property type="entry name" value="GLUCOSE-6-PHOSPHATE 1-EPIMERASE"/>
    <property type="match status" value="1"/>
</dbReference>
<dbReference type="PANTHER" id="PTHR11122">
    <property type="entry name" value="APOSPORY-ASSOCIATED PROTEIN C-RELATED"/>
    <property type="match status" value="1"/>
</dbReference>
<comment type="catalytic activity">
    <reaction evidence="1">
        <text>alpha-D-glucose 6-phosphate = beta-D-glucose 6-phosphate</text>
        <dbReference type="Rhea" id="RHEA:16249"/>
        <dbReference type="ChEBI" id="CHEBI:58225"/>
        <dbReference type="ChEBI" id="CHEBI:58247"/>
        <dbReference type="EC" id="5.1.3.15"/>
    </reaction>
</comment>
<accession>A0ABS5DWK4</accession>
<dbReference type="InterPro" id="IPR008183">
    <property type="entry name" value="Aldose_1/G6P_1-epimerase"/>
</dbReference>
<dbReference type="InterPro" id="IPR014718">
    <property type="entry name" value="GH-type_carb-bd"/>
</dbReference>
<dbReference type="Gene3D" id="2.70.98.10">
    <property type="match status" value="1"/>
</dbReference>
<evidence type="ECO:0000256" key="4">
    <source>
        <dbReference type="PIRNR" id="PIRNR016020"/>
    </source>
</evidence>
<dbReference type="CDD" id="cd09020">
    <property type="entry name" value="D-hex-6-P-epi_like"/>
    <property type="match status" value="1"/>
</dbReference>
<sequence length="279" mass="30518">MSDIKLVDFQGQPALRLRAPDGSTAIVLLHGGHLVSWVPLGQGEQLYLSPTTRYGAGSSVRGGMPVIFPQFNTRGPLPRHGLVRTRGWQAVESVVRGGHALGVLRFDSNAETLAIWPQAFSLELTFSLAGNTIEIEMAVTNTGETPLDFTAALHTYLRCNDVLKAQLEGLQTCAYEDCLKGEFHQQWGDVLSVIGPIDRIYRHSGQPLVLRELGRKLEIKLDGFEDVVVWNPGAEGAAALPDMPDADWTQMLCVEAACVREPITVMPDDEWVGLQTLSC</sequence>